<comment type="caution">
    <text evidence="18">The sequence shown here is derived from an EMBL/GenBank/DDBJ whole genome shotgun (WGS) entry which is preliminary data.</text>
</comment>
<comment type="similarity">
    <text evidence="9">Belongs to the Dus family. Dus1 subfamily.</text>
</comment>
<comment type="catalytic activity">
    <reaction evidence="16">
        <text>5,6-dihydrouridine(17) in tRNA + NADP(+) = uridine(17) in tRNA + NADPH + H(+)</text>
        <dbReference type="Rhea" id="RHEA:53368"/>
        <dbReference type="Rhea" id="RHEA-COMP:13541"/>
        <dbReference type="Rhea" id="RHEA-COMP:13542"/>
        <dbReference type="ChEBI" id="CHEBI:15378"/>
        <dbReference type="ChEBI" id="CHEBI:57783"/>
        <dbReference type="ChEBI" id="CHEBI:58349"/>
        <dbReference type="ChEBI" id="CHEBI:65315"/>
        <dbReference type="ChEBI" id="CHEBI:74443"/>
        <dbReference type="EC" id="1.3.1.88"/>
    </reaction>
    <physiologicalReaction direction="right-to-left" evidence="16">
        <dbReference type="Rhea" id="RHEA:53370"/>
    </physiologicalReaction>
</comment>
<evidence type="ECO:0000256" key="9">
    <source>
        <dbReference type="ARBA" id="ARBA00038313"/>
    </source>
</evidence>
<evidence type="ECO:0000256" key="14">
    <source>
        <dbReference type="ARBA" id="ARBA00048934"/>
    </source>
</evidence>
<dbReference type="InterPro" id="IPR013785">
    <property type="entry name" value="Aldolase_TIM"/>
</dbReference>
<evidence type="ECO:0000256" key="5">
    <source>
        <dbReference type="ARBA" id="ARBA00022694"/>
    </source>
</evidence>
<dbReference type="PANTHER" id="PTHR11082">
    <property type="entry name" value="TRNA-DIHYDROURIDINE SYNTHASE"/>
    <property type="match status" value="1"/>
</dbReference>
<dbReference type="InterPro" id="IPR018517">
    <property type="entry name" value="tRNA_hU_synthase_CS"/>
</dbReference>
<comment type="cofactor">
    <cofactor evidence="1">
        <name>FMN</name>
        <dbReference type="ChEBI" id="CHEBI:58210"/>
    </cofactor>
</comment>
<dbReference type="PROSITE" id="PS01136">
    <property type="entry name" value="UPF0034"/>
    <property type="match status" value="1"/>
</dbReference>
<dbReference type="SUPFAM" id="SSF51395">
    <property type="entry name" value="FMN-linked oxidoreductases"/>
    <property type="match status" value="1"/>
</dbReference>
<keyword evidence="3" id="KW-0288">FMN</keyword>
<evidence type="ECO:0000256" key="1">
    <source>
        <dbReference type="ARBA" id="ARBA00001917"/>
    </source>
</evidence>
<keyword evidence="2" id="KW-0285">Flavoprotein</keyword>
<sequence>MLICHGLTSTKYTLRRTMHSIAPHTKKLEGYEFYEKTLGSPKHIIAPMVEQSEQAWRILSKRYDSHLCFTPMFHAKLFSDSFSGPRYRKDQWSTNEKDRPLIVQFCANDPYILLNAAKMVEHQCNAIDLNLGCPQNIAKRGRYGSFLQDEWKVIESMISLLHRELYVPVTAKIRVFPTVEKTVAYAKMLENAGAQLLTVHGRVREQKGHHTGLADWDKIKAVKDTVKIPVFANGNILYHEDVKSCLDYTGADGVMSGEGHLYNPTIFTPQDMPPLSWVIAQEYLEICRDICPTRHSIMKSHLFKLFHSALPLHTDLREKLGKSLNWQHLWDICVDMKNRLEEDRIRIGEEELRGQTNDKGLRKYGHWRCQPYFRAGFLLDYEKAKGEEKERKRGSNMVKALEDEEDMAVALG</sequence>
<dbReference type="EMBL" id="JBCLYO010000001">
    <property type="protein sequence ID" value="KAL0096649.1"/>
    <property type="molecule type" value="Genomic_DNA"/>
</dbReference>
<evidence type="ECO:0000256" key="13">
    <source>
        <dbReference type="ARBA" id="ARBA00048342"/>
    </source>
</evidence>
<dbReference type="Proteomes" id="UP001448207">
    <property type="component" value="Unassembled WGS sequence"/>
</dbReference>
<protein>
    <recommendedName>
        <fullName evidence="10">tRNA-dihydrouridine(16/17) synthase [NAD(P)(+)]</fullName>
        <ecNumber evidence="10">1.3.1.88</ecNumber>
    </recommendedName>
</protein>
<accession>A0ABR3BCR1</accession>
<evidence type="ECO:0000313" key="19">
    <source>
        <dbReference type="Proteomes" id="UP001448207"/>
    </source>
</evidence>
<evidence type="ECO:0000256" key="3">
    <source>
        <dbReference type="ARBA" id="ARBA00022643"/>
    </source>
</evidence>
<dbReference type="Gene3D" id="3.20.20.70">
    <property type="entry name" value="Aldolase class I"/>
    <property type="match status" value="1"/>
</dbReference>
<feature type="domain" description="DUS-like FMN-binding" evidence="17">
    <location>
        <begin position="45"/>
        <end position="341"/>
    </location>
</feature>
<keyword evidence="5" id="KW-0819">tRNA processing</keyword>
<evidence type="ECO:0000256" key="4">
    <source>
        <dbReference type="ARBA" id="ARBA00022664"/>
    </source>
</evidence>
<keyword evidence="19" id="KW-1185">Reference proteome</keyword>
<dbReference type="InterPro" id="IPR035587">
    <property type="entry name" value="DUS-like_FMN-bd"/>
</dbReference>
<reference evidence="18 19" key="1">
    <citation type="submission" date="2024-04" db="EMBL/GenBank/DDBJ databases">
        <title>Symmetric and asymmetric DNA N6-adenine methylation regulates different biological responses in Mucorales.</title>
        <authorList>
            <consortium name="Lawrence Berkeley National Laboratory"/>
            <person name="Lax C."/>
            <person name="Mondo S.J."/>
            <person name="Osorio-Concepcion M."/>
            <person name="Muszewska A."/>
            <person name="Corrochano-Luque M."/>
            <person name="Gutierrez G."/>
            <person name="Riley R."/>
            <person name="Lipzen A."/>
            <person name="Guo J."/>
            <person name="Hundley H."/>
            <person name="Amirebrahimi M."/>
            <person name="Ng V."/>
            <person name="Lorenzo-Gutierrez D."/>
            <person name="Binder U."/>
            <person name="Yang J."/>
            <person name="Song Y."/>
            <person name="Canovas D."/>
            <person name="Navarro E."/>
            <person name="Freitag M."/>
            <person name="Gabaldon T."/>
            <person name="Grigoriev I.V."/>
            <person name="Corrochano L.M."/>
            <person name="Nicolas F.E."/>
            <person name="Garre V."/>
        </authorList>
    </citation>
    <scope>NUCLEOTIDE SEQUENCE [LARGE SCALE GENOMIC DNA]</scope>
    <source>
        <strain evidence="18 19">L51</strain>
    </source>
</reference>
<keyword evidence="6" id="KW-0521">NADP</keyword>
<proteinExistence type="inferred from homology"/>
<organism evidence="18 19">
    <name type="scientific">Phycomyces blakesleeanus</name>
    <dbReference type="NCBI Taxonomy" id="4837"/>
    <lineage>
        <taxon>Eukaryota</taxon>
        <taxon>Fungi</taxon>
        <taxon>Fungi incertae sedis</taxon>
        <taxon>Mucoromycota</taxon>
        <taxon>Mucoromycotina</taxon>
        <taxon>Mucoromycetes</taxon>
        <taxon>Mucorales</taxon>
        <taxon>Phycomycetaceae</taxon>
        <taxon>Phycomyces</taxon>
    </lineage>
</organism>
<evidence type="ECO:0000256" key="12">
    <source>
        <dbReference type="ARBA" id="ARBA00047652"/>
    </source>
</evidence>
<evidence type="ECO:0000256" key="7">
    <source>
        <dbReference type="ARBA" id="ARBA00023002"/>
    </source>
</evidence>
<evidence type="ECO:0000313" key="18">
    <source>
        <dbReference type="EMBL" id="KAL0096649.1"/>
    </source>
</evidence>
<evidence type="ECO:0000256" key="15">
    <source>
        <dbReference type="ARBA" id="ARBA00049447"/>
    </source>
</evidence>
<dbReference type="CDD" id="cd02801">
    <property type="entry name" value="DUS_like_FMN"/>
    <property type="match status" value="1"/>
</dbReference>
<evidence type="ECO:0000256" key="2">
    <source>
        <dbReference type="ARBA" id="ARBA00022630"/>
    </source>
</evidence>
<comment type="catalytic activity">
    <reaction evidence="13">
        <text>a 5,6-dihydrouridine in mRNA + NAD(+) = a uridine in mRNA + NADH + H(+)</text>
        <dbReference type="Rhea" id="RHEA:69851"/>
        <dbReference type="Rhea" id="RHEA-COMP:14658"/>
        <dbReference type="Rhea" id="RHEA-COMP:17789"/>
        <dbReference type="ChEBI" id="CHEBI:15378"/>
        <dbReference type="ChEBI" id="CHEBI:57540"/>
        <dbReference type="ChEBI" id="CHEBI:57945"/>
        <dbReference type="ChEBI" id="CHEBI:65315"/>
        <dbReference type="ChEBI" id="CHEBI:74443"/>
    </reaction>
    <physiologicalReaction direction="right-to-left" evidence="13">
        <dbReference type="Rhea" id="RHEA:69853"/>
    </physiologicalReaction>
</comment>
<evidence type="ECO:0000256" key="11">
    <source>
        <dbReference type="ARBA" id="ARBA00047287"/>
    </source>
</evidence>
<dbReference type="Pfam" id="PF01207">
    <property type="entry name" value="Dus"/>
    <property type="match status" value="1"/>
</dbReference>
<evidence type="ECO:0000256" key="10">
    <source>
        <dbReference type="ARBA" id="ARBA00038890"/>
    </source>
</evidence>
<keyword evidence="8" id="KW-0520">NAD</keyword>
<evidence type="ECO:0000256" key="8">
    <source>
        <dbReference type="ARBA" id="ARBA00023027"/>
    </source>
</evidence>
<keyword evidence="4" id="KW-0507">mRNA processing</keyword>
<comment type="catalytic activity">
    <reaction evidence="15">
        <text>a 5,6-dihydrouridine in mRNA + NADP(+) = a uridine in mRNA + NADPH + H(+)</text>
        <dbReference type="Rhea" id="RHEA:69855"/>
        <dbReference type="Rhea" id="RHEA-COMP:14658"/>
        <dbReference type="Rhea" id="RHEA-COMP:17789"/>
        <dbReference type="ChEBI" id="CHEBI:15378"/>
        <dbReference type="ChEBI" id="CHEBI:57783"/>
        <dbReference type="ChEBI" id="CHEBI:58349"/>
        <dbReference type="ChEBI" id="CHEBI:65315"/>
        <dbReference type="ChEBI" id="CHEBI:74443"/>
    </reaction>
    <physiologicalReaction direction="right-to-left" evidence="15">
        <dbReference type="Rhea" id="RHEA:69857"/>
    </physiologicalReaction>
</comment>
<evidence type="ECO:0000259" key="17">
    <source>
        <dbReference type="Pfam" id="PF01207"/>
    </source>
</evidence>
<keyword evidence="7" id="KW-0560">Oxidoreductase</keyword>
<comment type="catalytic activity">
    <reaction evidence="12">
        <text>5,6-dihydrouridine(16) in tRNA + NADP(+) = uridine(16) in tRNA + NADPH + H(+)</text>
        <dbReference type="Rhea" id="RHEA:53376"/>
        <dbReference type="Rhea" id="RHEA-COMP:13543"/>
        <dbReference type="Rhea" id="RHEA-COMP:13544"/>
        <dbReference type="ChEBI" id="CHEBI:15378"/>
        <dbReference type="ChEBI" id="CHEBI:57783"/>
        <dbReference type="ChEBI" id="CHEBI:58349"/>
        <dbReference type="ChEBI" id="CHEBI:65315"/>
        <dbReference type="ChEBI" id="CHEBI:74443"/>
        <dbReference type="EC" id="1.3.1.88"/>
    </reaction>
    <physiologicalReaction direction="right-to-left" evidence="12">
        <dbReference type="Rhea" id="RHEA:53378"/>
    </physiologicalReaction>
</comment>
<name>A0ABR3BCR1_PHYBL</name>
<gene>
    <name evidence="18" type="ORF">J3Q64DRAFT_1693088</name>
</gene>
<dbReference type="PANTHER" id="PTHR11082:SF5">
    <property type="entry name" value="TRNA-DIHYDROURIDINE(16_17) SYNTHASE [NAD(P)(+)]-LIKE"/>
    <property type="match status" value="1"/>
</dbReference>
<evidence type="ECO:0000256" key="16">
    <source>
        <dbReference type="ARBA" id="ARBA00049467"/>
    </source>
</evidence>
<evidence type="ECO:0000256" key="6">
    <source>
        <dbReference type="ARBA" id="ARBA00022857"/>
    </source>
</evidence>
<dbReference type="EC" id="1.3.1.88" evidence="10"/>
<comment type="catalytic activity">
    <reaction evidence="11">
        <text>5,6-dihydrouridine(17) in tRNA + NAD(+) = uridine(17) in tRNA + NADH + H(+)</text>
        <dbReference type="Rhea" id="RHEA:53372"/>
        <dbReference type="Rhea" id="RHEA-COMP:13541"/>
        <dbReference type="Rhea" id="RHEA-COMP:13542"/>
        <dbReference type="ChEBI" id="CHEBI:15378"/>
        <dbReference type="ChEBI" id="CHEBI:57540"/>
        <dbReference type="ChEBI" id="CHEBI:57945"/>
        <dbReference type="ChEBI" id="CHEBI:65315"/>
        <dbReference type="ChEBI" id="CHEBI:74443"/>
        <dbReference type="EC" id="1.3.1.88"/>
    </reaction>
    <physiologicalReaction direction="right-to-left" evidence="11">
        <dbReference type="Rhea" id="RHEA:53374"/>
    </physiologicalReaction>
</comment>
<comment type="catalytic activity">
    <reaction evidence="14">
        <text>5,6-dihydrouridine(16) in tRNA + NAD(+) = uridine(16) in tRNA + NADH + H(+)</text>
        <dbReference type="Rhea" id="RHEA:53380"/>
        <dbReference type="Rhea" id="RHEA-COMP:13543"/>
        <dbReference type="Rhea" id="RHEA-COMP:13544"/>
        <dbReference type="ChEBI" id="CHEBI:15378"/>
        <dbReference type="ChEBI" id="CHEBI:57540"/>
        <dbReference type="ChEBI" id="CHEBI:57945"/>
        <dbReference type="ChEBI" id="CHEBI:65315"/>
        <dbReference type="ChEBI" id="CHEBI:74443"/>
        <dbReference type="EC" id="1.3.1.88"/>
    </reaction>
    <physiologicalReaction direction="right-to-left" evidence="14">
        <dbReference type="Rhea" id="RHEA:53382"/>
    </physiologicalReaction>
</comment>